<sequence length="75" mass="7554">MAQQAAWSDLGRDLAAQVAGSGRGALPGLLPVGFPDPAAEPGVPVSEHRALHEIHAVGIGPVRASGQGLGMLLPR</sequence>
<protein>
    <submittedName>
        <fullName evidence="1">Uncharacterized protein</fullName>
    </submittedName>
</protein>
<dbReference type="AlphaFoldDB" id="A0A917ZXF6"/>
<name>A0A917ZXF6_9ACTN</name>
<evidence type="ECO:0000313" key="2">
    <source>
        <dbReference type="Proteomes" id="UP000641932"/>
    </source>
</evidence>
<proteinExistence type="predicted"/>
<reference evidence="1" key="1">
    <citation type="journal article" date="2014" name="Int. J. Syst. Evol. Microbiol.">
        <title>Complete genome sequence of Corynebacterium casei LMG S-19264T (=DSM 44701T), isolated from a smear-ripened cheese.</title>
        <authorList>
            <consortium name="US DOE Joint Genome Institute (JGI-PGF)"/>
            <person name="Walter F."/>
            <person name="Albersmeier A."/>
            <person name="Kalinowski J."/>
            <person name="Ruckert C."/>
        </authorList>
    </citation>
    <scope>NUCLEOTIDE SEQUENCE</scope>
    <source>
        <strain evidence="1">CGMCC 4.7201</strain>
    </source>
</reference>
<comment type="caution">
    <text evidence="1">The sequence shown here is derived from an EMBL/GenBank/DDBJ whole genome shotgun (WGS) entry which is preliminary data.</text>
</comment>
<reference evidence="1" key="2">
    <citation type="submission" date="2020-09" db="EMBL/GenBank/DDBJ databases">
        <authorList>
            <person name="Sun Q."/>
            <person name="Zhou Y."/>
        </authorList>
    </citation>
    <scope>NUCLEOTIDE SEQUENCE</scope>
    <source>
        <strain evidence="1">CGMCC 4.7201</strain>
    </source>
</reference>
<accession>A0A917ZXF6</accession>
<dbReference type="Proteomes" id="UP000641932">
    <property type="component" value="Unassembled WGS sequence"/>
</dbReference>
<gene>
    <name evidence="1" type="ORF">GCM10012280_58270</name>
</gene>
<organism evidence="1 2">
    <name type="scientific">Wenjunlia tyrosinilytica</name>
    <dbReference type="NCBI Taxonomy" id="1544741"/>
    <lineage>
        <taxon>Bacteria</taxon>
        <taxon>Bacillati</taxon>
        <taxon>Actinomycetota</taxon>
        <taxon>Actinomycetes</taxon>
        <taxon>Kitasatosporales</taxon>
        <taxon>Streptomycetaceae</taxon>
        <taxon>Wenjunlia</taxon>
    </lineage>
</organism>
<evidence type="ECO:0000313" key="1">
    <source>
        <dbReference type="EMBL" id="GGO97144.1"/>
    </source>
</evidence>
<dbReference type="EMBL" id="BMMS01000032">
    <property type="protein sequence ID" value="GGO97144.1"/>
    <property type="molecule type" value="Genomic_DNA"/>
</dbReference>
<keyword evidence="2" id="KW-1185">Reference proteome</keyword>